<feature type="region of interest" description="Disordered" evidence="11">
    <location>
        <begin position="663"/>
        <end position="689"/>
    </location>
</feature>
<dbReference type="STRING" id="1611254.A0A2G5UKB7"/>
<dbReference type="AlphaFoldDB" id="A0A2G5UKB7"/>
<dbReference type="CDD" id="cd00086">
    <property type="entry name" value="homeodomain"/>
    <property type="match status" value="3"/>
</dbReference>
<feature type="region of interest" description="Disordered" evidence="11">
    <location>
        <begin position="260"/>
        <end position="375"/>
    </location>
</feature>
<feature type="compositionally biased region" description="Low complexity" evidence="11">
    <location>
        <begin position="281"/>
        <end position="293"/>
    </location>
</feature>
<organism evidence="14 15">
    <name type="scientific">Caenorhabditis nigoni</name>
    <dbReference type="NCBI Taxonomy" id="1611254"/>
    <lineage>
        <taxon>Eukaryota</taxon>
        <taxon>Metazoa</taxon>
        <taxon>Ecdysozoa</taxon>
        <taxon>Nematoda</taxon>
        <taxon>Chromadorea</taxon>
        <taxon>Rhabditida</taxon>
        <taxon>Rhabditina</taxon>
        <taxon>Rhabditomorpha</taxon>
        <taxon>Rhabditoidea</taxon>
        <taxon>Rhabditidae</taxon>
        <taxon>Peloderinae</taxon>
        <taxon>Caenorhabditis</taxon>
    </lineage>
</organism>
<dbReference type="Pfam" id="PF00046">
    <property type="entry name" value="Homeodomain"/>
    <property type="match status" value="3"/>
</dbReference>
<evidence type="ECO:0000256" key="2">
    <source>
        <dbReference type="ARBA" id="ARBA00006403"/>
    </source>
</evidence>
<dbReference type="SMART" id="SM00389">
    <property type="entry name" value="HOX"/>
    <property type="match status" value="3"/>
</dbReference>
<feature type="DNA-binding region" description="Homeobox" evidence="8">
    <location>
        <begin position="66"/>
        <end position="116"/>
    </location>
</feature>
<evidence type="ECO:0000256" key="3">
    <source>
        <dbReference type="ARBA" id="ARBA00023015"/>
    </source>
</evidence>
<keyword evidence="12" id="KW-1133">Transmembrane helix</keyword>
<dbReference type="PRINTS" id="PR00056">
    <property type="entry name" value="HSFDOMAIN"/>
</dbReference>
<reference evidence="15" key="1">
    <citation type="submission" date="2017-10" db="EMBL/GenBank/DDBJ databases">
        <title>Rapid genome shrinkage in a self-fertile nematode reveals novel sperm competition proteins.</title>
        <authorList>
            <person name="Yin D."/>
            <person name="Schwarz E.M."/>
            <person name="Thomas C.G."/>
            <person name="Felde R.L."/>
            <person name="Korf I.F."/>
            <person name="Cutter A.D."/>
            <person name="Schartner C.M."/>
            <person name="Ralston E.J."/>
            <person name="Meyer B.J."/>
            <person name="Haag E.S."/>
        </authorList>
    </citation>
    <scope>NUCLEOTIDE SEQUENCE [LARGE SCALE GENOMIC DNA]</scope>
    <source>
        <strain evidence="15">JU1422</strain>
    </source>
</reference>
<evidence type="ECO:0000256" key="7">
    <source>
        <dbReference type="ARBA" id="ARBA00023242"/>
    </source>
</evidence>
<dbReference type="SMART" id="SM00415">
    <property type="entry name" value="HSF"/>
    <property type="match status" value="1"/>
</dbReference>
<protein>
    <recommendedName>
        <fullName evidence="13">Homeobox domain-containing protein</fullName>
    </recommendedName>
</protein>
<feature type="transmembrane region" description="Helical" evidence="12">
    <location>
        <begin position="967"/>
        <end position="989"/>
    </location>
</feature>
<feature type="domain" description="Homeobox" evidence="13">
    <location>
        <begin position="64"/>
        <end position="115"/>
    </location>
</feature>
<dbReference type="PROSITE" id="PS50071">
    <property type="entry name" value="HOMEOBOX_2"/>
    <property type="match status" value="3"/>
</dbReference>
<dbReference type="PROSITE" id="PS00027">
    <property type="entry name" value="HOMEOBOX_1"/>
    <property type="match status" value="1"/>
</dbReference>
<dbReference type="GO" id="GO:0043565">
    <property type="term" value="F:sequence-specific DNA binding"/>
    <property type="evidence" value="ECO:0007669"/>
    <property type="project" value="InterPro"/>
</dbReference>
<comment type="similarity">
    <text evidence="2 10">Belongs to the HSF family.</text>
</comment>
<feature type="domain" description="Homeobox" evidence="13">
    <location>
        <begin position="879"/>
        <end position="939"/>
    </location>
</feature>
<dbReference type="InterPro" id="IPR036388">
    <property type="entry name" value="WH-like_DNA-bd_sf"/>
</dbReference>
<keyword evidence="7 8" id="KW-0539">Nucleus</keyword>
<keyword evidence="15" id="KW-1185">Reference proteome</keyword>
<keyword evidence="6" id="KW-0804">Transcription</keyword>
<dbReference type="Gene3D" id="1.10.10.60">
    <property type="entry name" value="Homeodomain-like"/>
    <property type="match status" value="3"/>
</dbReference>
<evidence type="ECO:0000313" key="14">
    <source>
        <dbReference type="EMBL" id="PIC39984.1"/>
    </source>
</evidence>
<evidence type="ECO:0000256" key="12">
    <source>
        <dbReference type="SAM" id="Phobius"/>
    </source>
</evidence>
<keyword evidence="12" id="KW-0812">Transmembrane</keyword>
<dbReference type="PANTHER" id="PTHR10015">
    <property type="entry name" value="HEAT SHOCK TRANSCRIPTION FACTOR"/>
    <property type="match status" value="1"/>
</dbReference>
<comment type="subcellular location">
    <subcellularLocation>
        <location evidence="1 8 9">Nucleus</location>
    </subcellularLocation>
</comment>
<dbReference type="OrthoDB" id="60033at2759"/>
<dbReference type="Pfam" id="PF00447">
    <property type="entry name" value="HSF_DNA-bind"/>
    <property type="match status" value="1"/>
</dbReference>
<dbReference type="SUPFAM" id="SSF46689">
    <property type="entry name" value="Homeodomain-like"/>
    <property type="match status" value="3"/>
</dbReference>
<dbReference type="Proteomes" id="UP000230233">
    <property type="component" value="Chromosome III"/>
</dbReference>
<evidence type="ECO:0000256" key="11">
    <source>
        <dbReference type="SAM" id="MobiDB-lite"/>
    </source>
</evidence>
<feature type="DNA-binding region" description="Homeobox" evidence="8">
    <location>
        <begin position="745"/>
        <end position="795"/>
    </location>
</feature>
<dbReference type="SUPFAM" id="SSF46785">
    <property type="entry name" value="Winged helix' DNA-binding domain"/>
    <property type="match status" value="1"/>
</dbReference>
<keyword evidence="3" id="KW-0805">Transcription regulation</keyword>
<feature type="region of interest" description="Disordered" evidence="11">
    <location>
        <begin position="591"/>
        <end position="628"/>
    </location>
</feature>
<dbReference type="GO" id="GO:0000981">
    <property type="term" value="F:DNA-binding transcription factor activity, RNA polymerase II-specific"/>
    <property type="evidence" value="ECO:0007669"/>
    <property type="project" value="InterPro"/>
</dbReference>
<name>A0A2G5UKB7_9PELO</name>
<keyword evidence="4 8" id="KW-0238">DNA-binding</keyword>
<keyword evidence="5 8" id="KW-0371">Homeobox</keyword>
<feature type="compositionally biased region" description="Basic and acidic residues" evidence="11">
    <location>
        <begin position="831"/>
        <end position="840"/>
    </location>
</feature>
<dbReference type="InterPro" id="IPR000232">
    <property type="entry name" value="HSF_DNA-bd"/>
</dbReference>
<feature type="region of interest" description="Disordered" evidence="11">
    <location>
        <begin position="831"/>
        <end position="853"/>
    </location>
</feature>
<evidence type="ECO:0000259" key="13">
    <source>
        <dbReference type="PROSITE" id="PS50071"/>
    </source>
</evidence>
<evidence type="ECO:0000256" key="4">
    <source>
        <dbReference type="ARBA" id="ARBA00023125"/>
    </source>
</evidence>
<comment type="caution">
    <text evidence="14">The sequence shown here is derived from an EMBL/GenBank/DDBJ whole genome shotgun (WGS) entry which is preliminary data.</text>
</comment>
<keyword evidence="12" id="KW-0472">Membrane</keyword>
<evidence type="ECO:0000313" key="15">
    <source>
        <dbReference type="Proteomes" id="UP000230233"/>
    </source>
</evidence>
<evidence type="ECO:0000256" key="6">
    <source>
        <dbReference type="ARBA" id="ARBA00023163"/>
    </source>
</evidence>
<evidence type="ECO:0000256" key="9">
    <source>
        <dbReference type="RuleBase" id="RU000682"/>
    </source>
</evidence>
<dbReference type="InterPro" id="IPR009057">
    <property type="entry name" value="Homeodomain-like_sf"/>
</dbReference>
<feature type="DNA-binding region" description="Homeobox" evidence="8">
    <location>
        <begin position="881"/>
        <end position="940"/>
    </location>
</feature>
<feature type="region of interest" description="Disordered" evidence="11">
    <location>
        <begin position="542"/>
        <end position="562"/>
    </location>
</feature>
<evidence type="ECO:0000256" key="10">
    <source>
        <dbReference type="RuleBase" id="RU004020"/>
    </source>
</evidence>
<sequence length="990" mass="110692">MSLTPIFSMCIKIDDVFYLFLQMLTSSGSSSSSNSARNSAPDSNSVSMDLFSFDSISSIFARYLSPLQSEALEQQFAINKHLTPEIQAELARRTNLTESEVKIWFQDRRIRQEREENECNGKDTDSFVKNYVNLPDASKPLFSFEAKKLPENFGFSPFPWDYSYWQENRDYAAKNQPPPDHVEFIGVNGNSKGSAEGDGLSLFGSPSMRSGHISDSPNEGFHGERNDNHGPQQSDGDILQNKLLRAAKMWKARKLLQEESRLSTQGAAPSPLNNGSTLPQSGSSTPAPSTTGSLLQPLFVSSRPTTAAGFGGGSSSAAPAPMLKEEDPKNETSNQAPESVKDVQPSEKPSVGKCKETATDSNSGDTSDGFAFDDKNQQGAAGRLIPNEDKLPVFLIKLWTIVEDTNLQSIVHWDESGASFHIADPDSFCRNILPHFFKHNNLNSLIRQLNEFGFRKMTPESDQDHLEFSHPYFVQGRPELLSKIKRKKPSKETEGKVVNEQTQQSLDMVMAEMRSMREMAKNMEDKMNKLTKENRDMWNEMESMRRQHEQQQPSDMAPSDGTFEKKMLESANDRQQNKLLLAAKMWKTQKQLEEESRLSTQGAAPSPLNNGSTLPQSGSNTPVPATTGDLLKPLFVSSTPTTAAGFDGGSSTVASAPMLKEEDPIDETSNQASESVKDVQPSKKPSAVKCKEMATDSNSGDTSGVNGFAFHDSMSSLLARLTTGNGNQNSGIRKLRDVGLGNLSPLQSHDLEQQFSINKELTPEIQAELARRTNLTESEVKIWFQDRQYRQRRERNNEAAKKARFLKNHCKCLDSMSSGPATAAGTVASMLKEEDPKDETSNQAPESVKDVKKPYVEKHHPKQTTFGISNDASKPLSWFEASKLPEEFSRHQIEVLQRTFIVKQFLTRFERKQLAEKIGLNERQVRTWFQNRRREEEDKQDGAQPKALREEQGWYEVAQEISDFSKMMVPVALLIFLVCMIVFMLTALFK</sequence>
<feature type="compositionally biased region" description="Polar residues" evidence="11">
    <location>
        <begin position="598"/>
        <end position="624"/>
    </location>
</feature>
<dbReference type="GO" id="GO:0005634">
    <property type="term" value="C:nucleus"/>
    <property type="evidence" value="ECO:0007669"/>
    <property type="project" value="UniProtKB-SubCell"/>
</dbReference>
<dbReference type="EMBL" id="PDUG01000003">
    <property type="protein sequence ID" value="PIC39984.1"/>
    <property type="molecule type" value="Genomic_DNA"/>
</dbReference>
<dbReference type="InterPro" id="IPR001356">
    <property type="entry name" value="HD"/>
</dbReference>
<gene>
    <name evidence="14" type="primary">Cnig_chr_III.g11488</name>
    <name evidence="14" type="ORF">B9Z55_011488</name>
</gene>
<feature type="domain" description="Homeobox" evidence="13">
    <location>
        <begin position="743"/>
        <end position="794"/>
    </location>
</feature>
<dbReference type="PANTHER" id="PTHR10015:SF427">
    <property type="entry name" value="HEAT SHOCK FACTOR PROTEIN"/>
    <property type="match status" value="1"/>
</dbReference>
<accession>A0A2G5UKB7</accession>
<evidence type="ECO:0000256" key="8">
    <source>
        <dbReference type="PROSITE-ProRule" id="PRU00108"/>
    </source>
</evidence>
<dbReference type="Gene3D" id="1.10.10.10">
    <property type="entry name" value="Winged helix-like DNA-binding domain superfamily/Winged helix DNA-binding domain"/>
    <property type="match status" value="1"/>
</dbReference>
<dbReference type="FunFam" id="1.10.10.10:FF:000027">
    <property type="entry name" value="Heat shock transcription factor 1"/>
    <property type="match status" value="1"/>
</dbReference>
<dbReference type="InterPro" id="IPR036390">
    <property type="entry name" value="WH_DNA-bd_sf"/>
</dbReference>
<dbReference type="InterPro" id="IPR017970">
    <property type="entry name" value="Homeobox_CS"/>
</dbReference>
<evidence type="ECO:0000256" key="1">
    <source>
        <dbReference type="ARBA" id="ARBA00004123"/>
    </source>
</evidence>
<feature type="compositionally biased region" description="Polar residues" evidence="11">
    <location>
        <begin position="262"/>
        <end position="280"/>
    </location>
</feature>
<feature type="region of interest" description="Disordered" evidence="11">
    <location>
        <begin position="171"/>
        <end position="236"/>
    </location>
</feature>
<evidence type="ECO:0000256" key="5">
    <source>
        <dbReference type="ARBA" id="ARBA00023155"/>
    </source>
</evidence>
<proteinExistence type="inferred from homology"/>